<dbReference type="OrthoDB" id="342024at2759"/>
<dbReference type="AlphaFoldDB" id="G4VQ81"/>
<protein>
    <submittedName>
        <fullName evidence="2">HlyD family secretion protein</fullName>
    </submittedName>
</protein>
<evidence type="ECO:0000313" key="2">
    <source>
        <dbReference type="WBParaSite" id="Smp_135320.1"/>
    </source>
</evidence>
<proteinExistence type="predicted"/>
<keyword evidence="1" id="KW-1185">Reference proteome</keyword>
<dbReference type="CTD" id="8350974"/>
<dbReference type="Proteomes" id="UP000008854">
    <property type="component" value="Unassembled WGS sequence"/>
</dbReference>
<reference evidence="2" key="2">
    <citation type="submission" date="2019-01" db="UniProtKB">
        <authorList>
            <consortium name="WormBaseParasite"/>
        </authorList>
    </citation>
    <scope>IDENTIFICATION</scope>
    <source>
        <strain evidence="2">Puerto Rican</strain>
    </source>
</reference>
<organism evidence="1 2">
    <name type="scientific">Schistosoma mansoni</name>
    <name type="common">Blood fluke</name>
    <dbReference type="NCBI Taxonomy" id="6183"/>
    <lineage>
        <taxon>Eukaryota</taxon>
        <taxon>Metazoa</taxon>
        <taxon>Spiralia</taxon>
        <taxon>Lophotrochozoa</taxon>
        <taxon>Platyhelminthes</taxon>
        <taxon>Trematoda</taxon>
        <taxon>Digenea</taxon>
        <taxon>Strigeidida</taxon>
        <taxon>Schistosomatoidea</taxon>
        <taxon>Schistosomatidae</taxon>
        <taxon>Schistosoma</taxon>
    </lineage>
</organism>
<dbReference type="GeneID" id="8350974"/>
<sequence>MDGTEPPVGRVETGIIKPGMVVTFAPQAIIDTSLKPKYLVYKEGHFIYILVQQPKKLWCAIKQIKRNIIE</sequence>
<reference evidence="1" key="1">
    <citation type="journal article" date="2012" name="PLoS Negl. Trop. Dis.">
        <title>A systematically improved high quality genome and transcriptome of the human blood fluke Schistosoma mansoni.</title>
        <authorList>
            <person name="Protasio A.V."/>
            <person name="Tsai I.J."/>
            <person name="Babbage A."/>
            <person name="Nichol S."/>
            <person name="Hunt M."/>
            <person name="Aslett M.A."/>
            <person name="De Silva N."/>
            <person name="Velarde G.S."/>
            <person name="Anderson T.J."/>
            <person name="Clark R.C."/>
            <person name="Davidson C."/>
            <person name="Dillon G.P."/>
            <person name="Holroyd N.E."/>
            <person name="LoVerde P.T."/>
            <person name="Lloyd C."/>
            <person name="McQuillan J."/>
            <person name="Oliveira G."/>
            <person name="Otto T.D."/>
            <person name="Parker-Manuel S.J."/>
            <person name="Quail M.A."/>
            <person name="Wilson R.A."/>
            <person name="Zerlotini A."/>
            <person name="Dunne D.W."/>
            <person name="Berriman M."/>
        </authorList>
    </citation>
    <scope>NUCLEOTIDE SEQUENCE [LARGE SCALE GENOMIC DNA]</scope>
    <source>
        <strain evidence="1">Puerto Rican</strain>
    </source>
</reference>
<name>G4VQ81_SCHMA</name>
<dbReference type="WBParaSite" id="Smp_135320.1">
    <property type="protein sequence ID" value="Smp_135320.1"/>
    <property type="gene ID" value="Smp_135320"/>
</dbReference>
<evidence type="ECO:0000313" key="1">
    <source>
        <dbReference type="Proteomes" id="UP000008854"/>
    </source>
</evidence>
<dbReference type="PhylomeDB" id="G4VQ81"/>
<dbReference type="KEGG" id="smm:Smp_135320"/>
<dbReference type="InParanoid" id="G4VQ81"/>
<accession>G4VQ81</accession>
<dbReference type="HOGENOM" id="CLU_2760982_0_0_1"/>
<dbReference type="RefSeq" id="XP_018655101.1">
    <property type="nucleotide sequence ID" value="XM_018789683.1"/>
</dbReference>